<keyword evidence="6 12" id="KW-0378">Hydrolase</keyword>
<dbReference type="PANTHER" id="PTHR48099">
    <property type="entry name" value="C-1-TETRAHYDROFOLATE SYNTHASE, CYTOPLASMIC-RELATED"/>
    <property type="match status" value="1"/>
</dbReference>
<feature type="binding site" evidence="12">
    <location>
        <begin position="165"/>
        <end position="167"/>
    </location>
    <ligand>
        <name>NADP(+)</name>
        <dbReference type="ChEBI" id="CHEBI:58349"/>
    </ligand>
</feature>
<evidence type="ECO:0000256" key="5">
    <source>
        <dbReference type="ARBA" id="ARBA00022755"/>
    </source>
</evidence>
<dbReference type="RefSeq" id="WP_035389812.1">
    <property type="nucleotide sequence ID" value="NZ_JQKF01000016.1"/>
</dbReference>
<dbReference type="PATRIC" id="fig|1121877.4.peg.2084"/>
<evidence type="ECO:0000256" key="1">
    <source>
        <dbReference type="ARBA" id="ARBA00004777"/>
    </source>
</evidence>
<feature type="domain" description="Tetrahydrofolate dehydrogenase/cyclohydrolase catalytic" evidence="13">
    <location>
        <begin position="6"/>
        <end position="120"/>
    </location>
</feature>
<keyword evidence="3 12" id="KW-0554">One-carbon metabolism</keyword>
<protein>
    <recommendedName>
        <fullName evidence="12">Bifunctional protein FolD</fullName>
    </recommendedName>
    <domain>
        <recommendedName>
            <fullName evidence="12">Methylenetetrahydrofolate dehydrogenase</fullName>
            <ecNumber evidence="12">1.5.1.5</ecNumber>
        </recommendedName>
    </domain>
    <domain>
        <recommendedName>
            <fullName evidence="12">Methenyltetrahydrofolate cyclohydrolase</fullName>
            <ecNumber evidence="12">3.5.4.9</ecNumber>
        </recommendedName>
    </domain>
</protein>
<proteinExistence type="inferred from homology"/>
<dbReference type="EC" id="3.5.4.9" evidence="12"/>
<dbReference type="SUPFAM" id="SSF53223">
    <property type="entry name" value="Aminoacid dehydrogenase-like, N-terminal domain"/>
    <property type="match status" value="1"/>
</dbReference>
<evidence type="ECO:0000256" key="9">
    <source>
        <dbReference type="ARBA" id="ARBA00023102"/>
    </source>
</evidence>
<dbReference type="GeneID" id="78373012"/>
<dbReference type="HAMAP" id="MF_01576">
    <property type="entry name" value="THF_DHG_CYH"/>
    <property type="match status" value="1"/>
</dbReference>
<dbReference type="GO" id="GO:0035999">
    <property type="term" value="P:tetrahydrofolate interconversion"/>
    <property type="evidence" value="ECO:0007669"/>
    <property type="project" value="UniProtKB-UniRule"/>
</dbReference>
<dbReference type="SUPFAM" id="SSF51735">
    <property type="entry name" value="NAD(P)-binding Rossmann-fold domains"/>
    <property type="match status" value="1"/>
</dbReference>
<keyword evidence="9 12" id="KW-0368">Histidine biosynthesis</keyword>
<organism evidence="15 16">
    <name type="scientific">Ferrimicrobium acidiphilum DSM 19497</name>
    <dbReference type="NCBI Taxonomy" id="1121877"/>
    <lineage>
        <taxon>Bacteria</taxon>
        <taxon>Bacillati</taxon>
        <taxon>Actinomycetota</taxon>
        <taxon>Acidimicrobiia</taxon>
        <taxon>Acidimicrobiales</taxon>
        <taxon>Acidimicrobiaceae</taxon>
        <taxon>Ferrimicrobium</taxon>
    </lineage>
</organism>
<dbReference type="EMBL" id="JXUW01000017">
    <property type="protein sequence ID" value="KJE76392.1"/>
    <property type="molecule type" value="Genomic_DNA"/>
</dbReference>
<evidence type="ECO:0000256" key="10">
    <source>
        <dbReference type="ARBA" id="ARBA00023167"/>
    </source>
</evidence>
<comment type="similarity">
    <text evidence="12">Belongs to the tetrahydrofolate dehydrogenase/cyclohydrolase family.</text>
</comment>
<evidence type="ECO:0000256" key="3">
    <source>
        <dbReference type="ARBA" id="ARBA00022563"/>
    </source>
</evidence>
<dbReference type="InterPro" id="IPR036291">
    <property type="entry name" value="NAD(P)-bd_dom_sf"/>
</dbReference>
<comment type="caution">
    <text evidence="12">Lacks conserved residue(s) required for the propagation of feature annotation.</text>
</comment>
<sequence>MSARVLDGNWASSQVKMGLRERIQALKTRGVTVGLATVLVGDDPPSARYVAMKHADCAELGIDSFDYRLGADVTMAELLATISELNDDDRVHSYLVQLPLPAHIDQEMVLSAVTPAKDVDGLHPYNLGLLTLGEPKVVACTPAGIVELLNLHGVDLPGKHVVIVGRGVTIGRPLALLLALNRPGLNAAVTVVHSRVPSLVDHTREADVIIAAAGSPGIITADMVRKDAVVVGAGTTFAGRTLLSDVDDSVAEVASWVTPRLGGVGPMTRAMLLSNAVSAAEASLAQG</sequence>
<keyword evidence="16" id="KW-1185">Reference proteome</keyword>
<keyword evidence="8 12" id="KW-0560">Oxidoreductase</keyword>
<dbReference type="PANTHER" id="PTHR48099:SF5">
    <property type="entry name" value="C-1-TETRAHYDROFOLATE SYNTHASE, CYTOPLASMIC"/>
    <property type="match status" value="1"/>
</dbReference>
<keyword evidence="11 12" id="KW-0511">Multifunctional enzyme</keyword>
<dbReference type="PRINTS" id="PR00085">
    <property type="entry name" value="THFDHDRGNASE"/>
</dbReference>
<evidence type="ECO:0000259" key="14">
    <source>
        <dbReference type="Pfam" id="PF02882"/>
    </source>
</evidence>
<dbReference type="GO" id="GO:0005829">
    <property type="term" value="C:cytosol"/>
    <property type="evidence" value="ECO:0007669"/>
    <property type="project" value="TreeGrafter"/>
</dbReference>
<evidence type="ECO:0000256" key="6">
    <source>
        <dbReference type="ARBA" id="ARBA00022801"/>
    </source>
</evidence>
<evidence type="ECO:0000256" key="12">
    <source>
        <dbReference type="HAMAP-Rule" id="MF_01576"/>
    </source>
</evidence>
<dbReference type="GO" id="GO:0004477">
    <property type="term" value="F:methenyltetrahydrofolate cyclohydrolase activity"/>
    <property type="evidence" value="ECO:0007669"/>
    <property type="project" value="UniProtKB-UniRule"/>
</dbReference>
<keyword evidence="10 12" id="KW-0486">Methionine biosynthesis</keyword>
<dbReference type="AlphaFoldDB" id="A0A0D8FVW3"/>
<reference evidence="15 16" key="1">
    <citation type="submission" date="2015-01" db="EMBL/GenBank/DDBJ databases">
        <title>Draft genome of the acidophilic iron oxidizer Ferrimicrobium acidiphilum strain T23.</title>
        <authorList>
            <person name="Poehlein A."/>
            <person name="Eisen S."/>
            <person name="Schloemann M."/>
            <person name="Johnson B.D."/>
            <person name="Daniel R."/>
            <person name="Muehling M."/>
        </authorList>
    </citation>
    <scope>NUCLEOTIDE SEQUENCE [LARGE SCALE GENOMIC DNA]</scope>
    <source>
        <strain evidence="15 16">T23</strain>
    </source>
</reference>
<dbReference type="GO" id="GO:0009086">
    <property type="term" value="P:methionine biosynthetic process"/>
    <property type="evidence" value="ECO:0007669"/>
    <property type="project" value="UniProtKB-KW"/>
</dbReference>
<dbReference type="STRING" id="1121877.FEAC_18760"/>
<dbReference type="EC" id="1.5.1.5" evidence="12"/>
<dbReference type="InterPro" id="IPR046346">
    <property type="entry name" value="Aminoacid_DH-like_N_sf"/>
</dbReference>
<dbReference type="OrthoDB" id="9803580at2"/>
<evidence type="ECO:0000256" key="2">
    <source>
        <dbReference type="ARBA" id="ARBA00011738"/>
    </source>
</evidence>
<keyword evidence="7 12" id="KW-0521">NADP</keyword>
<feature type="binding site" evidence="12">
    <location>
        <position position="235"/>
    </location>
    <ligand>
        <name>NADP(+)</name>
        <dbReference type="ChEBI" id="CHEBI:58349"/>
    </ligand>
</feature>
<dbReference type="InterPro" id="IPR000672">
    <property type="entry name" value="THF_DH/CycHdrlase"/>
</dbReference>
<keyword evidence="4 12" id="KW-0028">Amino-acid biosynthesis</keyword>
<dbReference type="FunFam" id="3.40.50.10860:FF:000005">
    <property type="entry name" value="C-1-tetrahydrofolate synthase, cytoplasmic, putative"/>
    <property type="match status" value="1"/>
</dbReference>
<comment type="pathway">
    <text evidence="1 12">One-carbon metabolism; tetrahydrofolate interconversion.</text>
</comment>
<accession>A0A0D8FVW3</accession>
<evidence type="ECO:0000256" key="7">
    <source>
        <dbReference type="ARBA" id="ARBA00022857"/>
    </source>
</evidence>
<comment type="subunit">
    <text evidence="2 12">Homodimer.</text>
</comment>
<dbReference type="Gene3D" id="3.40.50.720">
    <property type="entry name" value="NAD(P)-binding Rossmann-like Domain"/>
    <property type="match status" value="1"/>
</dbReference>
<evidence type="ECO:0000256" key="4">
    <source>
        <dbReference type="ARBA" id="ARBA00022605"/>
    </source>
</evidence>
<evidence type="ECO:0000313" key="16">
    <source>
        <dbReference type="Proteomes" id="UP000032336"/>
    </source>
</evidence>
<name>A0A0D8FVW3_9ACTN</name>
<dbReference type="Proteomes" id="UP000032336">
    <property type="component" value="Unassembled WGS sequence"/>
</dbReference>
<dbReference type="Gene3D" id="3.40.50.10860">
    <property type="entry name" value="Leucine Dehydrogenase, chain A, domain 1"/>
    <property type="match status" value="1"/>
</dbReference>
<dbReference type="Pfam" id="PF02882">
    <property type="entry name" value="THF_DHG_CYH_C"/>
    <property type="match status" value="1"/>
</dbReference>
<keyword evidence="5 12" id="KW-0658">Purine biosynthesis</keyword>
<feature type="domain" description="Tetrahydrofolate dehydrogenase/cyclohydrolase NAD(P)-binding" evidence="14">
    <location>
        <begin position="139"/>
        <end position="282"/>
    </location>
</feature>
<evidence type="ECO:0000256" key="8">
    <source>
        <dbReference type="ARBA" id="ARBA00023002"/>
    </source>
</evidence>
<dbReference type="CDD" id="cd01080">
    <property type="entry name" value="NAD_bind_m-THF_DH_Cyclohyd"/>
    <property type="match status" value="1"/>
</dbReference>
<gene>
    <name evidence="12 15" type="primary">folD</name>
    <name evidence="15" type="ORF">FEAC_18760</name>
</gene>
<dbReference type="GO" id="GO:0006164">
    <property type="term" value="P:purine nucleotide biosynthetic process"/>
    <property type="evidence" value="ECO:0007669"/>
    <property type="project" value="UniProtKB-KW"/>
</dbReference>
<comment type="catalytic activity">
    <reaction evidence="12">
        <text>(6R)-5,10-methylene-5,6,7,8-tetrahydrofolate + NADP(+) = (6R)-5,10-methenyltetrahydrofolate + NADPH</text>
        <dbReference type="Rhea" id="RHEA:22812"/>
        <dbReference type="ChEBI" id="CHEBI:15636"/>
        <dbReference type="ChEBI" id="CHEBI:57455"/>
        <dbReference type="ChEBI" id="CHEBI:57783"/>
        <dbReference type="ChEBI" id="CHEBI:58349"/>
        <dbReference type="EC" id="1.5.1.5"/>
    </reaction>
</comment>
<evidence type="ECO:0000313" key="15">
    <source>
        <dbReference type="EMBL" id="KJE76392.1"/>
    </source>
</evidence>
<dbReference type="InterPro" id="IPR020630">
    <property type="entry name" value="THF_DH/CycHdrlase_cat_dom"/>
</dbReference>
<dbReference type="GO" id="GO:0000105">
    <property type="term" value="P:L-histidine biosynthetic process"/>
    <property type="evidence" value="ECO:0007669"/>
    <property type="project" value="UniProtKB-KW"/>
</dbReference>
<comment type="function">
    <text evidence="12">Catalyzes the oxidation of 5,10-methylenetetrahydrofolate to 5,10-methenyltetrahydrofolate and then the hydrolysis of 5,10-methenyltetrahydrofolate to 10-formyltetrahydrofolate.</text>
</comment>
<dbReference type="GO" id="GO:0004488">
    <property type="term" value="F:methylenetetrahydrofolate dehydrogenase (NADP+) activity"/>
    <property type="evidence" value="ECO:0007669"/>
    <property type="project" value="UniProtKB-UniRule"/>
</dbReference>
<dbReference type="Pfam" id="PF00763">
    <property type="entry name" value="THF_DHG_CYH"/>
    <property type="match status" value="1"/>
</dbReference>
<dbReference type="UniPathway" id="UPA00193"/>
<dbReference type="eggNOG" id="COG0190">
    <property type="taxonomic scope" value="Bacteria"/>
</dbReference>
<comment type="catalytic activity">
    <reaction evidence="12">
        <text>(6R)-5,10-methenyltetrahydrofolate + H2O = (6R)-10-formyltetrahydrofolate + H(+)</text>
        <dbReference type="Rhea" id="RHEA:23700"/>
        <dbReference type="ChEBI" id="CHEBI:15377"/>
        <dbReference type="ChEBI" id="CHEBI:15378"/>
        <dbReference type="ChEBI" id="CHEBI:57455"/>
        <dbReference type="ChEBI" id="CHEBI:195366"/>
        <dbReference type="EC" id="3.5.4.9"/>
    </reaction>
</comment>
<comment type="caution">
    <text evidence="15">The sequence shown here is derived from an EMBL/GenBank/DDBJ whole genome shotgun (WGS) entry which is preliminary data.</text>
</comment>
<dbReference type="InterPro" id="IPR020631">
    <property type="entry name" value="THF_DH/CycHdrlase_NAD-bd_dom"/>
</dbReference>
<evidence type="ECO:0000256" key="11">
    <source>
        <dbReference type="ARBA" id="ARBA00023268"/>
    </source>
</evidence>
<evidence type="ECO:0000259" key="13">
    <source>
        <dbReference type="Pfam" id="PF00763"/>
    </source>
</evidence>